<dbReference type="AlphaFoldDB" id="A0A4R2JYA5"/>
<keyword evidence="3" id="KW-1185">Reference proteome</keyword>
<evidence type="ECO:0000313" key="3">
    <source>
        <dbReference type="Proteomes" id="UP000295680"/>
    </source>
</evidence>
<dbReference type="InterPro" id="IPR051531">
    <property type="entry name" value="N-acetyltransferase"/>
</dbReference>
<accession>A0A4R2JYA5</accession>
<dbReference type="GO" id="GO:0016747">
    <property type="term" value="F:acyltransferase activity, transferring groups other than amino-acyl groups"/>
    <property type="evidence" value="ECO:0007669"/>
    <property type="project" value="InterPro"/>
</dbReference>
<dbReference type="Pfam" id="PF13302">
    <property type="entry name" value="Acetyltransf_3"/>
    <property type="match status" value="1"/>
</dbReference>
<gene>
    <name evidence="2" type="ORF">EV192_1011383</name>
</gene>
<dbReference type="PROSITE" id="PS51186">
    <property type="entry name" value="GNAT"/>
    <property type="match status" value="1"/>
</dbReference>
<evidence type="ECO:0000259" key="1">
    <source>
        <dbReference type="PROSITE" id="PS51186"/>
    </source>
</evidence>
<dbReference type="Proteomes" id="UP000295680">
    <property type="component" value="Unassembled WGS sequence"/>
</dbReference>
<dbReference type="PANTHER" id="PTHR43792">
    <property type="entry name" value="GNAT FAMILY, PUTATIVE (AFU_ORTHOLOGUE AFUA_3G00765)-RELATED-RELATED"/>
    <property type="match status" value="1"/>
</dbReference>
<evidence type="ECO:0000313" key="2">
    <source>
        <dbReference type="EMBL" id="TCO65591.1"/>
    </source>
</evidence>
<dbReference type="Gene3D" id="3.40.630.30">
    <property type="match status" value="1"/>
</dbReference>
<organism evidence="2 3">
    <name type="scientific">Actinocrispum wychmicini</name>
    <dbReference type="NCBI Taxonomy" id="1213861"/>
    <lineage>
        <taxon>Bacteria</taxon>
        <taxon>Bacillati</taxon>
        <taxon>Actinomycetota</taxon>
        <taxon>Actinomycetes</taxon>
        <taxon>Pseudonocardiales</taxon>
        <taxon>Pseudonocardiaceae</taxon>
        <taxon>Actinocrispum</taxon>
    </lineage>
</organism>
<feature type="domain" description="N-acetyltransferase" evidence="1">
    <location>
        <begin position="47"/>
        <end position="203"/>
    </location>
</feature>
<dbReference type="EMBL" id="SLWS01000001">
    <property type="protein sequence ID" value="TCO65591.1"/>
    <property type="molecule type" value="Genomic_DNA"/>
</dbReference>
<comment type="caution">
    <text evidence="2">The sequence shown here is derived from an EMBL/GenBank/DDBJ whole genome shotgun (WGS) entry which is preliminary data.</text>
</comment>
<proteinExistence type="predicted"/>
<dbReference type="InterPro" id="IPR000182">
    <property type="entry name" value="GNAT_dom"/>
</dbReference>
<keyword evidence="2" id="KW-0808">Transferase</keyword>
<dbReference type="SUPFAM" id="SSF55729">
    <property type="entry name" value="Acyl-CoA N-acyltransferases (Nat)"/>
    <property type="match status" value="1"/>
</dbReference>
<sequence>MSVAWAGVEMTGFRRPNLVRAERGQSDTVEPIEINAGGYYLRALRADDLLDDRPAIVEAFTDLETRRWVADYQIEDLGDALAYIQRRDSEWKRGVRCSWAVAEPTTGALLGEVDLRGLDEGPDGAQAACWTHPSHRGRGVASTALAAAVRFGFGFLGLTRIGYQHHADNVRSRRVAEKCGFRLTGESVEQMGDRSVRLLHWVAVG</sequence>
<protein>
    <submittedName>
        <fullName evidence="2">RimJ/RimL family protein N-acetyltransferase</fullName>
    </submittedName>
</protein>
<name>A0A4R2JYA5_9PSEU</name>
<dbReference type="InterPro" id="IPR016181">
    <property type="entry name" value="Acyl_CoA_acyltransferase"/>
</dbReference>
<reference evidence="2 3" key="1">
    <citation type="submission" date="2019-03" db="EMBL/GenBank/DDBJ databases">
        <title>Genomic Encyclopedia of Type Strains, Phase IV (KMG-IV): sequencing the most valuable type-strain genomes for metagenomic binning, comparative biology and taxonomic classification.</title>
        <authorList>
            <person name="Goeker M."/>
        </authorList>
    </citation>
    <scope>NUCLEOTIDE SEQUENCE [LARGE SCALE GENOMIC DNA]</scope>
    <source>
        <strain evidence="2 3">DSM 45934</strain>
    </source>
</reference>